<dbReference type="InterPro" id="IPR027417">
    <property type="entry name" value="P-loop_NTPase"/>
</dbReference>
<dbReference type="GO" id="GO:0019632">
    <property type="term" value="P:shikimate metabolic process"/>
    <property type="evidence" value="ECO:0007669"/>
    <property type="project" value="TreeGrafter"/>
</dbReference>
<feature type="binding site" evidence="11">
    <location>
        <position position="354"/>
    </location>
    <ligand>
        <name>substrate</name>
    </ligand>
</feature>
<dbReference type="PRINTS" id="PR01100">
    <property type="entry name" value="SHIKIMTKNASE"/>
</dbReference>
<evidence type="ECO:0000256" key="1">
    <source>
        <dbReference type="ARBA" id="ARBA00004842"/>
    </source>
</evidence>
<comment type="subunit">
    <text evidence="11">Monomer.</text>
</comment>
<evidence type="ECO:0000256" key="9">
    <source>
        <dbReference type="ARBA" id="ARBA00023141"/>
    </source>
</evidence>
<dbReference type="SUPFAM" id="SSF51735">
    <property type="entry name" value="NAD(P)-binding Rossmann-fold domains"/>
    <property type="match status" value="1"/>
</dbReference>
<dbReference type="InterPro" id="IPR046346">
    <property type="entry name" value="Aminoacid_DH-like_N_sf"/>
</dbReference>
<dbReference type="HAMAP" id="MF_00109">
    <property type="entry name" value="Shikimate_kinase"/>
    <property type="match status" value="1"/>
</dbReference>
<dbReference type="UniPathway" id="UPA00053">
    <property type="reaction ID" value="UER00088"/>
</dbReference>
<dbReference type="GO" id="GO:0009423">
    <property type="term" value="P:chorismate biosynthetic process"/>
    <property type="evidence" value="ECO:0007669"/>
    <property type="project" value="UniProtKB-UniRule"/>
</dbReference>
<comment type="cofactor">
    <cofactor evidence="11">
        <name>Mg(2+)</name>
        <dbReference type="ChEBI" id="CHEBI:18420"/>
    </cofactor>
    <text evidence="11">Binds 1 Mg(2+) ion per subunit.</text>
</comment>
<evidence type="ECO:0000256" key="11">
    <source>
        <dbReference type="HAMAP-Rule" id="MF_00109"/>
    </source>
</evidence>
<organism evidence="13 14">
    <name type="scientific">Mogibacterium kristiansenii</name>
    <dbReference type="NCBI Taxonomy" id="2606708"/>
    <lineage>
        <taxon>Bacteria</taxon>
        <taxon>Bacillati</taxon>
        <taxon>Bacillota</taxon>
        <taxon>Clostridia</taxon>
        <taxon>Peptostreptococcales</taxon>
        <taxon>Anaerovoracaceae</taxon>
        <taxon>Mogibacterium</taxon>
    </lineage>
</organism>
<comment type="subcellular location">
    <subcellularLocation>
        <location evidence="11">Cytoplasm</location>
    </subcellularLocation>
</comment>
<dbReference type="SUPFAM" id="SSF53223">
    <property type="entry name" value="Aminoacid dehydrogenase-like, N-terminal domain"/>
    <property type="match status" value="1"/>
</dbReference>
<evidence type="ECO:0000256" key="6">
    <source>
        <dbReference type="ARBA" id="ARBA00022741"/>
    </source>
</evidence>
<dbReference type="InterPro" id="IPR023000">
    <property type="entry name" value="Shikimate_kinase_CS"/>
</dbReference>
<dbReference type="Proteomes" id="UP000469424">
    <property type="component" value="Unassembled WGS sequence"/>
</dbReference>
<dbReference type="PROSITE" id="PS01128">
    <property type="entry name" value="SHIKIMATE_KINASE"/>
    <property type="match status" value="1"/>
</dbReference>
<dbReference type="GO" id="GO:0005737">
    <property type="term" value="C:cytoplasm"/>
    <property type="evidence" value="ECO:0007669"/>
    <property type="project" value="UniProtKB-SubCell"/>
</dbReference>
<evidence type="ECO:0000256" key="8">
    <source>
        <dbReference type="ARBA" id="ARBA00022840"/>
    </source>
</evidence>
<comment type="pathway">
    <text evidence="2">Metabolic intermediate biosynthesis; chorismate biosynthesis; chorismate from D-erythrose 4-phosphate and phosphoenolpyruvate: step 4/7.</text>
</comment>
<dbReference type="AlphaFoldDB" id="A0A6N7XMU2"/>
<dbReference type="GO" id="GO:0008652">
    <property type="term" value="P:amino acid biosynthetic process"/>
    <property type="evidence" value="ECO:0007669"/>
    <property type="project" value="UniProtKB-KW"/>
</dbReference>
<comment type="caution">
    <text evidence="11">Lacks conserved residue(s) required for the propagation of feature annotation.</text>
</comment>
<evidence type="ECO:0000259" key="12">
    <source>
        <dbReference type="Pfam" id="PF08501"/>
    </source>
</evidence>
<dbReference type="Gene3D" id="3.40.50.10860">
    <property type="entry name" value="Leucine Dehydrogenase, chain A, domain 1"/>
    <property type="match status" value="1"/>
</dbReference>
<accession>A0A6N7XMU2</accession>
<proteinExistence type="inferred from homology"/>
<dbReference type="GO" id="GO:0000287">
    <property type="term" value="F:magnesium ion binding"/>
    <property type="evidence" value="ECO:0007669"/>
    <property type="project" value="UniProtKB-UniRule"/>
</dbReference>
<keyword evidence="6 11" id="KW-0547">Nucleotide-binding</keyword>
<dbReference type="EMBL" id="VUNA01000018">
    <property type="protein sequence ID" value="MST71269.1"/>
    <property type="molecule type" value="Genomic_DNA"/>
</dbReference>
<feature type="binding site" evidence="11">
    <location>
        <position position="448"/>
    </location>
    <ligand>
        <name>substrate</name>
    </ligand>
</feature>
<keyword evidence="8 11" id="KW-0067">ATP-binding</keyword>
<protein>
    <recommendedName>
        <fullName evidence="3 11">Shikimate kinase</fullName>
        <shortName evidence="11">SK</shortName>
        <ecNumber evidence="3 11">2.7.1.71</ecNumber>
    </recommendedName>
</protein>
<evidence type="ECO:0000256" key="3">
    <source>
        <dbReference type="ARBA" id="ARBA00012154"/>
    </source>
</evidence>
<comment type="similarity">
    <text evidence="11">Belongs to the shikimate kinase family.</text>
</comment>
<dbReference type="InterPro" id="IPR031322">
    <property type="entry name" value="Shikimate/glucono_kinase"/>
</dbReference>
<evidence type="ECO:0000256" key="5">
    <source>
        <dbReference type="ARBA" id="ARBA00022679"/>
    </source>
</evidence>
<feature type="binding site" evidence="11">
    <location>
        <position position="378"/>
    </location>
    <ligand>
        <name>substrate</name>
    </ligand>
</feature>
<name>A0A6N7XMU2_9FIRM</name>
<keyword evidence="11" id="KW-0460">Magnesium</keyword>
<evidence type="ECO:0000313" key="14">
    <source>
        <dbReference type="Proteomes" id="UP000469424"/>
    </source>
</evidence>
<dbReference type="InterPro" id="IPR036291">
    <property type="entry name" value="NAD(P)-bd_dom_sf"/>
</dbReference>
<dbReference type="GO" id="GO:0009073">
    <property type="term" value="P:aromatic amino acid family biosynthetic process"/>
    <property type="evidence" value="ECO:0007669"/>
    <property type="project" value="UniProtKB-KW"/>
</dbReference>
<evidence type="ECO:0000256" key="7">
    <source>
        <dbReference type="ARBA" id="ARBA00022777"/>
    </source>
</evidence>
<evidence type="ECO:0000256" key="10">
    <source>
        <dbReference type="ARBA" id="ARBA00048567"/>
    </source>
</evidence>
<dbReference type="InterPro" id="IPR022893">
    <property type="entry name" value="Shikimate_DH_fam"/>
</dbReference>
<reference evidence="13 14" key="1">
    <citation type="submission" date="2019-08" db="EMBL/GenBank/DDBJ databases">
        <title>In-depth cultivation of the pig gut microbiome towards novel bacterial diversity and tailored functional studies.</title>
        <authorList>
            <person name="Wylensek D."/>
            <person name="Hitch T.C.A."/>
            <person name="Clavel T."/>
        </authorList>
    </citation>
    <scope>NUCLEOTIDE SEQUENCE [LARGE SCALE GENOMIC DNA]</scope>
    <source>
        <strain evidence="13 14">WCA-MUC-591-APC-4B</strain>
    </source>
</reference>
<feature type="binding site" evidence="11">
    <location>
        <position position="336"/>
    </location>
    <ligand>
        <name>Mg(2+)</name>
        <dbReference type="ChEBI" id="CHEBI:18420"/>
    </ligand>
</feature>
<feature type="domain" description="Shikimate dehydrogenase substrate binding N-terminal" evidence="12">
    <location>
        <begin position="38"/>
        <end position="116"/>
    </location>
</feature>
<sequence>MMYAWSLGRFRWWKRPRHWFYWMLGWGKAMKDRRKYGVIGRHISHSLSPELHGIFARYTRPYDYERLDLEEHELEGVIRNTEYSGFNVTSPYKRAVIPFLDELTPEAEALQAVNTIRRLSNGRLVGHNTDVYGFEKLAKEKRIRGRKVLVLGTGGASSAICQALRNLGAKEIIRVSRNRRPEPDCCTYDELNRHPDAQVIVNSTPVGMYPNNGHSPLDGCSVKWTDFQQLETALDAIYNPYRTKFLMDAEEAGAEVESGLAMLVYQGLRSAQIWGEVPRSGKGRRIVAEQTRGENGRKKEKKKRSIPVDLGREAMKSLLRKQLNITVIGMPGSGKSSISRQVAIRTGRTFVDLDREINKIYGMTSGEMIRQYGEDYFRERESATLKKYCRGNGMVISTGGGIVVREENWPVLRENSLVVYLDRPLHQLAKKDRPMTAALGVEELYRQRGWKYEKVANLVISNNREFGLREKEKKKANAKIRHQNYYMEDIRRFANQVKRRVAKHINESINR</sequence>
<evidence type="ECO:0000313" key="13">
    <source>
        <dbReference type="EMBL" id="MST71269.1"/>
    </source>
</evidence>
<comment type="pathway">
    <text evidence="1 11">Metabolic intermediate biosynthesis; chorismate biosynthesis; chorismate from D-erythrose 4-phosphate and phosphoenolpyruvate: step 5/7.</text>
</comment>
<keyword evidence="11" id="KW-0479">Metal-binding</keyword>
<dbReference type="Gene3D" id="3.40.50.720">
    <property type="entry name" value="NAD(P)-binding Rossmann-like Domain"/>
    <property type="match status" value="1"/>
</dbReference>
<keyword evidence="7 11" id="KW-0418">Kinase</keyword>
<feature type="binding site" evidence="11">
    <location>
        <position position="433"/>
    </location>
    <ligand>
        <name>ATP</name>
        <dbReference type="ChEBI" id="CHEBI:30616"/>
    </ligand>
</feature>
<comment type="function">
    <text evidence="11">Catalyzes the specific phosphorylation of the 3-hydroxyl group of shikimic acid using ATP as a cosubstrate.</text>
</comment>
<comment type="caution">
    <text evidence="13">The sequence shown here is derived from an EMBL/GenBank/DDBJ whole genome shotgun (WGS) entry which is preliminary data.</text>
</comment>
<gene>
    <name evidence="11" type="primary">aroK</name>
    <name evidence="13" type="ORF">FYJ65_08120</name>
</gene>
<feature type="binding site" evidence="11">
    <location>
        <position position="400"/>
    </location>
    <ligand>
        <name>substrate</name>
    </ligand>
</feature>
<keyword evidence="11" id="KW-0963">Cytoplasm</keyword>
<feature type="binding site" evidence="11">
    <location>
        <begin position="332"/>
        <end position="337"/>
    </location>
    <ligand>
        <name>ATP</name>
        <dbReference type="ChEBI" id="CHEBI:30616"/>
    </ligand>
</feature>
<dbReference type="GO" id="GO:0005524">
    <property type="term" value="F:ATP binding"/>
    <property type="evidence" value="ECO:0007669"/>
    <property type="project" value="UniProtKB-UniRule"/>
</dbReference>
<dbReference type="Pfam" id="PF08501">
    <property type="entry name" value="Shikimate_dh_N"/>
    <property type="match status" value="1"/>
</dbReference>
<dbReference type="Pfam" id="PF01202">
    <property type="entry name" value="SKI"/>
    <property type="match status" value="1"/>
</dbReference>
<dbReference type="SUPFAM" id="SSF52540">
    <property type="entry name" value="P-loop containing nucleoside triphosphate hydrolases"/>
    <property type="match status" value="1"/>
</dbReference>
<evidence type="ECO:0000256" key="4">
    <source>
        <dbReference type="ARBA" id="ARBA00022605"/>
    </source>
</evidence>
<dbReference type="EC" id="2.7.1.71" evidence="3 11"/>
<dbReference type="PANTHER" id="PTHR21089:SF1">
    <property type="entry name" value="BIFUNCTIONAL 3-DEHYDROQUINATE DEHYDRATASE_SHIKIMATE DEHYDROGENASE, CHLOROPLASTIC"/>
    <property type="match status" value="1"/>
</dbReference>
<keyword evidence="4 11" id="KW-0028">Amino-acid biosynthesis</keyword>
<keyword evidence="14" id="KW-1185">Reference proteome</keyword>
<dbReference type="Gene3D" id="3.40.50.300">
    <property type="entry name" value="P-loop containing nucleotide triphosphate hydrolases"/>
    <property type="match status" value="1"/>
</dbReference>
<comment type="catalytic activity">
    <reaction evidence="10 11">
        <text>shikimate + ATP = 3-phosphoshikimate + ADP + H(+)</text>
        <dbReference type="Rhea" id="RHEA:13121"/>
        <dbReference type="ChEBI" id="CHEBI:15378"/>
        <dbReference type="ChEBI" id="CHEBI:30616"/>
        <dbReference type="ChEBI" id="CHEBI:36208"/>
        <dbReference type="ChEBI" id="CHEBI:145989"/>
        <dbReference type="ChEBI" id="CHEBI:456216"/>
        <dbReference type="EC" id="2.7.1.71"/>
    </reaction>
</comment>
<keyword evidence="9 11" id="KW-0057">Aromatic amino acid biosynthesis</keyword>
<dbReference type="PANTHER" id="PTHR21089">
    <property type="entry name" value="SHIKIMATE DEHYDROGENASE"/>
    <property type="match status" value="1"/>
</dbReference>
<dbReference type="InterPro" id="IPR000623">
    <property type="entry name" value="Shikimate_kinase/TSH1"/>
</dbReference>
<keyword evidence="5 11" id="KW-0808">Transferase</keyword>
<dbReference type="InterPro" id="IPR013708">
    <property type="entry name" value="Shikimate_DH-bd_N"/>
</dbReference>
<dbReference type="GO" id="GO:0004765">
    <property type="term" value="F:shikimate kinase activity"/>
    <property type="evidence" value="ECO:0007669"/>
    <property type="project" value="UniProtKB-UniRule"/>
</dbReference>
<evidence type="ECO:0000256" key="2">
    <source>
        <dbReference type="ARBA" id="ARBA00004871"/>
    </source>
</evidence>
<dbReference type="CDD" id="cd01065">
    <property type="entry name" value="NAD_bind_Shikimate_DH"/>
    <property type="match status" value="1"/>
</dbReference>
<dbReference type="GO" id="GO:0004764">
    <property type="term" value="F:shikimate 3-dehydrogenase (NADP+) activity"/>
    <property type="evidence" value="ECO:0007669"/>
    <property type="project" value="InterPro"/>
</dbReference>
<dbReference type="CDD" id="cd00464">
    <property type="entry name" value="SK"/>
    <property type="match status" value="1"/>
</dbReference>